<evidence type="ECO:0000259" key="2">
    <source>
        <dbReference type="PROSITE" id="PS50943"/>
    </source>
</evidence>
<keyword evidence="1" id="KW-0238">DNA-binding</keyword>
<dbReference type="InterPro" id="IPR001387">
    <property type="entry name" value="Cro/C1-type_HTH"/>
</dbReference>
<dbReference type="InterPro" id="IPR014710">
    <property type="entry name" value="RmlC-like_jellyroll"/>
</dbReference>
<dbReference type="SUPFAM" id="SSF47413">
    <property type="entry name" value="lambda repressor-like DNA-binding domains"/>
    <property type="match status" value="1"/>
</dbReference>
<dbReference type="PROSITE" id="PS50943">
    <property type="entry name" value="HTH_CROC1"/>
    <property type="match status" value="1"/>
</dbReference>
<dbReference type="Proteomes" id="UP001355206">
    <property type="component" value="Unassembled WGS sequence"/>
</dbReference>
<dbReference type="Gene3D" id="2.60.120.10">
    <property type="entry name" value="Jelly Rolls"/>
    <property type="match status" value="1"/>
</dbReference>
<dbReference type="Pfam" id="PF01381">
    <property type="entry name" value="HTH_3"/>
    <property type="match status" value="1"/>
</dbReference>
<dbReference type="SUPFAM" id="SSF51182">
    <property type="entry name" value="RmlC-like cupins"/>
    <property type="match status" value="1"/>
</dbReference>
<evidence type="ECO:0000313" key="3">
    <source>
        <dbReference type="EMBL" id="MEE7492413.1"/>
    </source>
</evidence>
<dbReference type="RefSeq" id="WP_331294746.1">
    <property type="nucleotide sequence ID" value="NZ_MLBR01000028.1"/>
</dbReference>
<proteinExistence type="predicted"/>
<dbReference type="InterPro" id="IPR050807">
    <property type="entry name" value="TransReg_Diox_bact_type"/>
</dbReference>
<dbReference type="CDD" id="cd00093">
    <property type="entry name" value="HTH_XRE"/>
    <property type="match status" value="1"/>
</dbReference>
<dbReference type="InterPro" id="IPR010982">
    <property type="entry name" value="Lambda_DNA-bd_dom_sf"/>
</dbReference>
<dbReference type="InterPro" id="IPR011051">
    <property type="entry name" value="RmlC_Cupin_sf"/>
</dbReference>
<dbReference type="PANTHER" id="PTHR46797">
    <property type="entry name" value="HTH-TYPE TRANSCRIPTIONAL REGULATOR"/>
    <property type="match status" value="1"/>
</dbReference>
<gene>
    <name evidence="3" type="ORF">MOTC310_18800</name>
</gene>
<feature type="domain" description="HTH cro/C1-type" evidence="2">
    <location>
        <begin position="26"/>
        <end position="80"/>
    </location>
</feature>
<reference evidence="3 4" key="1">
    <citation type="journal article" date="2012" name="Genet. Mol. Biol.">
        <title>Analysis of 16S rRNA and mxaF genes revealing insights into Methylobacterium niche-specific plant association.</title>
        <authorList>
            <person name="Dourado M.N."/>
            <person name="Andreote F.D."/>
            <person name="Dini-Andreote F."/>
            <person name="Conti R."/>
            <person name="Araujo J.M."/>
            <person name="Araujo W.L."/>
        </authorList>
    </citation>
    <scope>NUCLEOTIDE SEQUENCE [LARGE SCALE GENOMIC DNA]</scope>
    <source>
        <strain evidence="3 4">TC3-10</strain>
    </source>
</reference>
<dbReference type="Gene3D" id="1.10.260.40">
    <property type="entry name" value="lambda repressor-like DNA-binding domains"/>
    <property type="match status" value="1"/>
</dbReference>
<protein>
    <submittedName>
        <fullName evidence="3">Cupin</fullName>
    </submittedName>
</protein>
<evidence type="ECO:0000313" key="4">
    <source>
        <dbReference type="Proteomes" id="UP001355206"/>
    </source>
</evidence>
<organism evidence="3 4">
    <name type="scientific">Methylobacterium oryzae</name>
    <dbReference type="NCBI Taxonomy" id="334852"/>
    <lineage>
        <taxon>Bacteria</taxon>
        <taxon>Pseudomonadati</taxon>
        <taxon>Pseudomonadota</taxon>
        <taxon>Alphaproteobacteria</taxon>
        <taxon>Hyphomicrobiales</taxon>
        <taxon>Methylobacteriaceae</taxon>
        <taxon>Methylobacterium</taxon>
    </lineage>
</organism>
<dbReference type="PANTHER" id="PTHR46797:SF10">
    <property type="entry name" value="BLR1115 PROTEIN"/>
    <property type="match status" value="1"/>
</dbReference>
<dbReference type="Pfam" id="PF07883">
    <property type="entry name" value="Cupin_2"/>
    <property type="match status" value="1"/>
</dbReference>
<dbReference type="SMART" id="SM00530">
    <property type="entry name" value="HTH_XRE"/>
    <property type="match status" value="1"/>
</dbReference>
<keyword evidence="4" id="KW-1185">Reference proteome</keyword>
<sequence>MTARTIIGADPAATETSPQIHIAEEIRRRRREQGLSLETLAARSGVSRSMISKIERSEAVPSTVVLSRLAEALGVTFSRLMAPATEREILLIPASRQPILRDEASGYLRRCISPVLPGRGIDWVLNTLPPGASTGEFTAHRRGVSEYIYVLRGRLRAVIGERAVIMETGDSLYFEADAGHAFANVGTEACEYFLVIDPSRVR</sequence>
<accession>A0ABU7TRJ5</accession>
<comment type="caution">
    <text evidence="3">The sequence shown here is derived from an EMBL/GenBank/DDBJ whole genome shotgun (WGS) entry which is preliminary data.</text>
</comment>
<dbReference type="CDD" id="cd02209">
    <property type="entry name" value="cupin_XRE_C"/>
    <property type="match status" value="1"/>
</dbReference>
<dbReference type="InterPro" id="IPR013096">
    <property type="entry name" value="Cupin_2"/>
</dbReference>
<evidence type="ECO:0000256" key="1">
    <source>
        <dbReference type="ARBA" id="ARBA00023125"/>
    </source>
</evidence>
<name>A0ABU7TRJ5_9HYPH</name>
<dbReference type="EMBL" id="MLCA01000010">
    <property type="protein sequence ID" value="MEE7492413.1"/>
    <property type="molecule type" value="Genomic_DNA"/>
</dbReference>